<name>A0A379WZY5_SALET</name>
<reference evidence="1 2" key="1">
    <citation type="submission" date="2018-06" db="EMBL/GenBank/DDBJ databases">
        <authorList>
            <consortium name="Pathogen Informatics"/>
            <person name="Doyle S."/>
        </authorList>
    </citation>
    <scope>NUCLEOTIDE SEQUENCE [LARGE SCALE GENOMIC DNA]</scope>
    <source>
        <strain evidence="1 2">NCTC8261</strain>
    </source>
</reference>
<dbReference type="Proteomes" id="UP000254712">
    <property type="component" value="Unassembled WGS sequence"/>
</dbReference>
<organism evidence="1 2">
    <name type="scientific">Salmonella enterica I</name>
    <dbReference type="NCBI Taxonomy" id="59201"/>
    <lineage>
        <taxon>Bacteria</taxon>
        <taxon>Pseudomonadati</taxon>
        <taxon>Pseudomonadota</taxon>
        <taxon>Gammaproteobacteria</taxon>
        <taxon>Enterobacterales</taxon>
        <taxon>Enterobacteriaceae</taxon>
        <taxon>Salmonella</taxon>
    </lineage>
</organism>
<proteinExistence type="predicted"/>
<sequence>MLVANTTLRIPAGAGTIALRCASRDNAHTADKAGHRSLPATPDVHERAVFRLRRVKIAAANVFIAQQFRCRHRDGFIKTQMRRERSDTSLHRERAPFRDDRRRIRQSLTSLSLSSVADMINSLRSSRSPCWISSNSANAKSACKLRS</sequence>
<evidence type="ECO:0000313" key="2">
    <source>
        <dbReference type="Proteomes" id="UP000254712"/>
    </source>
</evidence>
<gene>
    <name evidence="1" type="ORF">NCTC8261_05894</name>
</gene>
<evidence type="ECO:0000313" key="1">
    <source>
        <dbReference type="EMBL" id="SUH39530.1"/>
    </source>
</evidence>
<accession>A0A379WZY5</accession>
<protein>
    <submittedName>
        <fullName evidence="1">Uncharacterized protein</fullName>
    </submittedName>
</protein>
<dbReference type="AlphaFoldDB" id="A0A379WZY5"/>
<dbReference type="EMBL" id="UGXT01000002">
    <property type="protein sequence ID" value="SUH39530.1"/>
    <property type="molecule type" value="Genomic_DNA"/>
</dbReference>